<proteinExistence type="predicted"/>
<evidence type="ECO:0008006" key="3">
    <source>
        <dbReference type="Google" id="ProtNLM"/>
    </source>
</evidence>
<evidence type="ECO:0000313" key="2">
    <source>
        <dbReference type="Proteomes" id="UP000759103"/>
    </source>
</evidence>
<sequence>MASTTAAGTAFAISATTPASQDAAGYGALTFVEIGQVEKLGTIGAAFAKVEFQPLKGPKQKQKGSADFGSLQPSMAFDADDAGQSLLRAAADDGSSKLYSFRVTFPTGAIRYFLGRVFGAPENVDGADSIIMSMPTVEINSRVVPIDAGGGTGPSIPANALFLNNDSLTLGGDVLTLGA</sequence>
<name>A0ABS7BQQ2_9SPHN</name>
<dbReference type="Gene3D" id="4.10.410.40">
    <property type="match status" value="1"/>
</dbReference>
<accession>A0ABS7BQQ2</accession>
<keyword evidence="2" id="KW-1185">Reference proteome</keyword>
<reference evidence="1 2" key="1">
    <citation type="submission" date="2021-07" db="EMBL/GenBank/DDBJ databases">
        <title>Sphingomonas sp.</title>
        <authorList>
            <person name="Feng G."/>
            <person name="Li J."/>
            <person name="Pan M."/>
        </authorList>
    </citation>
    <scope>NUCLEOTIDE SEQUENCE [LARGE SCALE GENOMIC DNA]</scope>
    <source>
        <strain evidence="1 2">RRHST34</strain>
    </source>
</reference>
<gene>
    <name evidence="1" type="ORF">KZ820_14455</name>
</gene>
<evidence type="ECO:0000313" key="1">
    <source>
        <dbReference type="EMBL" id="MBW6531940.1"/>
    </source>
</evidence>
<dbReference type="EMBL" id="JAHXZN010000005">
    <property type="protein sequence ID" value="MBW6531940.1"/>
    <property type="molecule type" value="Genomic_DNA"/>
</dbReference>
<comment type="caution">
    <text evidence="1">The sequence shown here is derived from an EMBL/GenBank/DDBJ whole genome shotgun (WGS) entry which is preliminary data.</text>
</comment>
<dbReference type="Proteomes" id="UP000759103">
    <property type="component" value="Unassembled WGS sequence"/>
</dbReference>
<organism evidence="1 2">
    <name type="scientific">Sphingomonas citri</name>
    <dbReference type="NCBI Taxonomy" id="2862499"/>
    <lineage>
        <taxon>Bacteria</taxon>
        <taxon>Pseudomonadati</taxon>
        <taxon>Pseudomonadota</taxon>
        <taxon>Alphaproteobacteria</taxon>
        <taxon>Sphingomonadales</taxon>
        <taxon>Sphingomonadaceae</taxon>
        <taxon>Sphingomonas</taxon>
    </lineage>
</organism>
<dbReference type="RefSeq" id="WP_219749319.1">
    <property type="nucleotide sequence ID" value="NZ_JAHXZN010000005.1"/>
</dbReference>
<protein>
    <recommendedName>
        <fullName evidence="3">Phage tail protein</fullName>
    </recommendedName>
</protein>